<comment type="caution">
    <text evidence="2">The sequence shown here is derived from an EMBL/GenBank/DDBJ whole genome shotgun (WGS) entry which is preliminary data.</text>
</comment>
<evidence type="ECO:0000313" key="2">
    <source>
        <dbReference type="EMBL" id="KKZ64407.1"/>
    </source>
</evidence>
<dbReference type="EMBL" id="LCZI01000796">
    <property type="protein sequence ID" value="KKZ64407.1"/>
    <property type="molecule type" value="Genomic_DNA"/>
</dbReference>
<feature type="compositionally biased region" description="Acidic residues" evidence="1">
    <location>
        <begin position="24"/>
        <end position="38"/>
    </location>
</feature>
<dbReference type="Proteomes" id="UP000034164">
    <property type="component" value="Unassembled WGS sequence"/>
</dbReference>
<organism evidence="2 3">
    <name type="scientific">[Emmonsia] crescens</name>
    <dbReference type="NCBI Taxonomy" id="73230"/>
    <lineage>
        <taxon>Eukaryota</taxon>
        <taxon>Fungi</taxon>
        <taxon>Dikarya</taxon>
        <taxon>Ascomycota</taxon>
        <taxon>Pezizomycotina</taxon>
        <taxon>Eurotiomycetes</taxon>
        <taxon>Eurotiomycetidae</taxon>
        <taxon>Onygenales</taxon>
        <taxon>Ajellomycetaceae</taxon>
        <taxon>Emergomyces</taxon>
    </lineage>
</organism>
<reference evidence="3" key="1">
    <citation type="journal article" date="2015" name="PLoS Genet.">
        <title>The dynamic genome and transcriptome of the human fungal pathogen Blastomyces and close relative Emmonsia.</title>
        <authorList>
            <person name="Munoz J.F."/>
            <person name="Gauthier G.M."/>
            <person name="Desjardins C.A."/>
            <person name="Gallo J.E."/>
            <person name="Holder J."/>
            <person name="Sullivan T.D."/>
            <person name="Marty A.J."/>
            <person name="Carmen J.C."/>
            <person name="Chen Z."/>
            <person name="Ding L."/>
            <person name="Gujja S."/>
            <person name="Magrini V."/>
            <person name="Misas E."/>
            <person name="Mitreva M."/>
            <person name="Priest M."/>
            <person name="Saif S."/>
            <person name="Whiston E.A."/>
            <person name="Young S."/>
            <person name="Zeng Q."/>
            <person name="Goldman W.E."/>
            <person name="Mardis E.R."/>
            <person name="Taylor J.W."/>
            <person name="McEwen J.G."/>
            <person name="Clay O.K."/>
            <person name="Klein B.S."/>
            <person name="Cuomo C.A."/>
        </authorList>
    </citation>
    <scope>NUCLEOTIDE SEQUENCE [LARGE SCALE GENOMIC DNA]</scope>
    <source>
        <strain evidence="3">UAMH 3008</strain>
    </source>
</reference>
<gene>
    <name evidence="2" type="ORF">EMCG_09611</name>
</gene>
<dbReference type="OrthoDB" id="10382726at2759"/>
<evidence type="ECO:0000313" key="3">
    <source>
        <dbReference type="Proteomes" id="UP000034164"/>
    </source>
</evidence>
<name>A0A0G2I1E9_9EURO</name>
<feature type="region of interest" description="Disordered" evidence="1">
    <location>
        <begin position="1"/>
        <end position="57"/>
    </location>
</feature>
<proteinExistence type="predicted"/>
<sequence>MSTGLKELEEHTNNKSMDDHPGNSEEEEEEEEEDEDCFHDDSEGGIPGHGSATLGEVGFELSEVKDLL</sequence>
<feature type="compositionally biased region" description="Basic and acidic residues" evidence="1">
    <location>
        <begin position="1"/>
        <end position="23"/>
    </location>
</feature>
<protein>
    <submittedName>
        <fullName evidence="2">Uncharacterized protein</fullName>
    </submittedName>
</protein>
<accession>A0A0G2I1E9</accession>
<dbReference type="AlphaFoldDB" id="A0A0G2I1E9"/>
<evidence type="ECO:0000256" key="1">
    <source>
        <dbReference type="SAM" id="MobiDB-lite"/>
    </source>
</evidence>
<dbReference type="VEuPathDB" id="FungiDB:EMCG_09611"/>